<keyword evidence="1" id="KW-1133">Transmembrane helix</keyword>
<evidence type="ECO:0000313" key="4">
    <source>
        <dbReference type="WBParaSite" id="GPUH_0000598801-mRNA-1"/>
    </source>
</evidence>
<keyword evidence="3" id="KW-1185">Reference proteome</keyword>
<dbReference type="GO" id="GO:0008028">
    <property type="term" value="F:monocarboxylic acid transmembrane transporter activity"/>
    <property type="evidence" value="ECO:0007669"/>
    <property type="project" value="TreeGrafter"/>
</dbReference>
<accession>A0A183DB89</accession>
<feature type="transmembrane region" description="Helical" evidence="1">
    <location>
        <begin position="103"/>
        <end position="120"/>
    </location>
</feature>
<gene>
    <name evidence="2" type="ORF">GPUH_LOCUS5981</name>
</gene>
<keyword evidence="1" id="KW-0472">Membrane</keyword>
<reference evidence="2 3" key="2">
    <citation type="submission" date="2018-11" db="EMBL/GenBank/DDBJ databases">
        <authorList>
            <consortium name="Pathogen Informatics"/>
        </authorList>
    </citation>
    <scope>NUCLEOTIDE SEQUENCE [LARGE SCALE GENOMIC DNA]</scope>
</reference>
<reference evidence="4" key="1">
    <citation type="submission" date="2016-06" db="UniProtKB">
        <authorList>
            <consortium name="WormBaseParasite"/>
        </authorList>
    </citation>
    <scope>IDENTIFICATION</scope>
</reference>
<dbReference type="InterPro" id="IPR050327">
    <property type="entry name" value="Proton-linked_MCT"/>
</dbReference>
<evidence type="ECO:0000313" key="2">
    <source>
        <dbReference type="EMBL" id="VDK52942.1"/>
    </source>
</evidence>
<organism evidence="4">
    <name type="scientific">Gongylonema pulchrum</name>
    <dbReference type="NCBI Taxonomy" id="637853"/>
    <lineage>
        <taxon>Eukaryota</taxon>
        <taxon>Metazoa</taxon>
        <taxon>Ecdysozoa</taxon>
        <taxon>Nematoda</taxon>
        <taxon>Chromadorea</taxon>
        <taxon>Rhabditida</taxon>
        <taxon>Spirurina</taxon>
        <taxon>Spiruromorpha</taxon>
        <taxon>Spiruroidea</taxon>
        <taxon>Gongylonematidae</taxon>
        <taxon>Gongylonema</taxon>
    </lineage>
</organism>
<dbReference type="EMBL" id="UYRT01013339">
    <property type="protein sequence ID" value="VDK52942.1"/>
    <property type="molecule type" value="Genomic_DNA"/>
</dbReference>
<feature type="transmembrane region" description="Helical" evidence="1">
    <location>
        <begin position="37"/>
        <end position="60"/>
    </location>
</feature>
<evidence type="ECO:0000313" key="3">
    <source>
        <dbReference type="Proteomes" id="UP000271098"/>
    </source>
</evidence>
<feature type="transmembrane region" description="Helical" evidence="1">
    <location>
        <begin position="72"/>
        <end position="91"/>
    </location>
</feature>
<dbReference type="WBParaSite" id="GPUH_0000598801-mRNA-1">
    <property type="protein sequence ID" value="GPUH_0000598801-mRNA-1"/>
    <property type="gene ID" value="GPUH_0000598801"/>
</dbReference>
<dbReference type="AlphaFoldDB" id="A0A183DB89"/>
<name>A0A183DB89_9BILA</name>
<dbReference type="InterPro" id="IPR036259">
    <property type="entry name" value="MFS_trans_sf"/>
</dbReference>
<dbReference type="Proteomes" id="UP000271098">
    <property type="component" value="Unassembled WGS sequence"/>
</dbReference>
<proteinExistence type="predicted"/>
<dbReference type="PANTHER" id="PTHR11360">
    <property type="entry name" value="MONOCARBOXYLATE TRANSPORTER"/>
    <property type="match status" value="1"/>
</dbReference>
<protein>
    <submittedName>
        <fullName evidence="4">MFS domain-containing protein</fullName>
    </submittedName>
</protein>
<dbReference type="PANTHER" id="PTHR11360:SF238">
    <property type="entry name" value="SD10469P"/>
    <property type="match status" value="1"/>
</dbReference>
<evidence type="ECO:0000256" key="1">
    <source>
        <dbReference type="SAM" id="Phobius"/>
    </source>
</evidence>
<keyword evidence="1" id="KW-0812">Transmembrane</keyword>
<dbReference type="OrthoDB" id="5870642at2759"/>
<dbReference type="SUPFAM" id="SSF103473">
    <property type="entry name" value="MFS general substrate transporter"/>
    <property type="match status" value="1"/>
</dbReference>
<sequence>MPEENEGSLSVQNTRSTLPPDKILRSMVDTSLLKNPSFLLIAVTGFLTLCCLFVPFIFLGKQASLVGATPAQQSYLVLSMGLVNIIGRIFCGLISDLPSVDALVVHNIAVIVGGVATCLVPLLTQYWMYILYTIPFAWGVGMFKI</sequence>
<dbReference type="Gene3D" id="1.20.1250.20">
    <property type="entry name" value="MFS general substrate transporter like domains"/>
    <property type="match status" value="1"/>
</dbReference>